<sequence length="53" mass="5985">MFGVSDTSNIPRCGSCGRTYCPPRTRTGRRRRARLRGEGGLRCRAEVRREEGS</sequence>
<comment type="caution">
    <text evidence="1">The sequence shown here is derived from an EMBL/GenBank/DDBJ whole genome shotgun (WGS) entry which is preliminary data.</text>
</comment>
<name>A0A218WYU0_PUNGR</name>
<dbReference type="EMBL" id="MTKT01002520">
    <property type="protein sequence ID" value="OWM77708.1"/>
    <property type="molecule type" value="Genomic_DNA"/>
</dbReference>
<accession>A0A218WYU0</accession>
<organism evidence="1 2">
    <name type="scientific">Punica granatum</name>
    <name type="common">Pomegranate</name>
    <dbReference type="NCBI Taxonomy" id="22663"/>
    <lineage>
        <taxon>Eukaryota</taxon>
        <taxon>Viridiplantae</taxon>
        <taxon>Streptophyta</taxon>
        <taxon>Embryophyta</taxon>
        <taxon>Tracheophyta</taxon>
        <taxon>Spermatophyta</taxon>
        <taxon>Magnoliopsida</taxon>
        <taxon>eudicotyledons</taxon>
        <taxon>Gunneridae</taxon>
        <taxon>Pentapetalae</taxon>
        <taxon>rosids</taxon>
        <taxon>malvids</taxon>
        <taxon>Myrtales</taxon>
        <taxon>Lythraceae</taxon>
        <taxon>Punica</taxon>
    </lineage>
</organism>
<protein>
    <submittedName>
        <fullName evidence="1">Uncharacterized protein</fullName>
    </submittedName>
</protein>
<dbReference type="AlphaFoldDB" id="A0A218WYU0"/>
<evidence type="ECO:0000313" key="2">
    <source>
        <dbReference type="Proteomes" id="UP000197138"/>
    </source>
</evidence>
<evidence type="ECO:0000313" key="1">
    <source>
        <dbReference type="EMBL" id="OWM77708.1"/>
    </source>
</evidence>
<proteinExistence type="predicted"/>
<gene>
    <name evidence="1" type="ORF">CDL15_Pgr012410</name>
</gene>
<reference evidence="2" key="1">
    <citation type="journal article" date="2017" name="Plant J.">
        <title>The pomegranate (Punica granatum L.) genome and the genomics of punicalagin biosynthesis.</title>
        <authorList>
            <person name="Qin G."/>
            <person name="Xu C."/>
            <person name="Ming R."/>
            <person name="Tang H."/>
            <person name="Guyot R."/>
            <person name="Kramer E.M."/>
            <person name="Hu Y."/>
            <person name="Yi X."/>
            <person name="Qi Y."/>
            <person name="Xu X."/>
            <person name="Gao Z."/>
            <person name="Pan H."/>
            <person name="Jian J."/>
            <person name="Tian Y."/>
            <person name="Yue Z."/>
            <person name="Xu Y."/>
        </authorList>
    </citation>
    <scope>NUCLEOTIDE SEQUENCE [LARGE SCALE GENOMIC DNA]</scope>
    <source>
        <strain evidence="2">cv. Dabenzi</strain>
    </source>
</reference>
<dbReference type="Proteomes" id="UP000197138">
    <property type="component" value="Unassembled WGS sequence"/>
</dbReference>